<proteinExistence type="predicted"/>
<evidence type="ECO:0000313" key="1">
    <source>
        <dbReference type="EMBL" id="JAH21253.1"/>
    </source>
</evidence>
<dbReference type="AlphaFoldDB" id="A0A0E9QYW5"/>
<accession>A0A0E9QYW5</accession>
<reference evidence="1" key="2">
    <citation type="journal article" date="2015" name="Fish Shellfish Immunol.">
        <title>Early steps in the European eel (Anguilla anguilla)-Vibrio vulnificus interaction in the gills: Role of the RtxA13 toxin.</title>
        <authorList>
            <person name="Callol A."/>
            <person name="Pajuelo D."/>
            <person name="Ebbesson L."/>
            <person name="Teles M."/>
            <person name="MacKenzie S."/>
            <person name="Amaro C."/>
        </authorList>
    </citation>
    <scope>NUCLEOTIDE SEQUENCE</scope>
</reference>
<name>A0A0E9QYW5_ANGAN</name>
<sequence length="42" mass="5216">MNSILLFSLFKRKNLQARWFVQKYSQFLLHSWATEYCMIMNK</sequence>
<protein>
    <submittedName>
        <fullName evidence="1">Uncharacterized protein</fullName>
    </submittedName>
</protein>
<dbReference type="EMBL" id="GBXM01087324">
    <property type="protein sequence ID" value="JAH21253.1"/>
    <property type="molecule type" value="Transcribed_RNA"/>
</dbReference>
<organism evidence="1">
    <name type="scientific">Anguilla anguilla</name>
    <name type="common">European freshwater eel</name>
    <name type="synonym">Muraena anguilla</name>
    <dbReference type="NCBI Taxonomy" id="7936"/>
    <lineage>
        <taxon>Eukaryota</taxon>
        <taxon>Metazoa</taxon>
        <taxon>Chordata</taxon>
        <taxon>Craniata</taxon>
        <taxon>Vertebrata</taxon>
        <taxon>Euteleostomi</taxon>
        <taxon>Actinopterygii</taxon>
        <taxon>Neopterygii</taxon>
        <taxon>Teleostei</taxon>
        <taxon>Anguilliformes</taxon>
        <taxon>Anguillidae</taxon>
        <taxon>Anguilla</taxon>
    </lineage>
</organism>
<reference evidence="1" key="1">
    <citation type="submission" date="2014-11" db="EMBL/GenBank/DDBJ databases">
        <authorList>
            <person name="Amaro Gonzalez C."/>
        </authorList>
    </citation>
    <scope>NUCLEOTIDE SEQUENCE</scope>
</reference>